<dbReference type="AlphaFoldDB" id="A3IJT3"/>
<comment type="caution">
    <text evidence="1">The sequence shown here is derived from an EMBL/GenBank/DDBJ whole genome shotgun (WGS) entry which is preliminary data.</text>
</comment>
<organism evidence="1 2">
    <name type="scientific">Crocosphaera chwakensis CCY0110</name>
    <dbReference type="NCBI Taxonomy" id="391612"/>
    <lineage>
        <taxon>Bacteria</taxon>
        <taxon>Bacillati</taxon>
        <taxon>Cyanobacteriota</taxon>
        <taxon>Cyanophyceae</taxon>
        <taxon>Oscillatoriophycideae</taxon>
        <taxon>Chroococcales</taxon>
        <taxon>Aphanothecaceae</taxon>
        <taxon>Crocosphaera</taxon>
        <taxon>Crocosphaera chwakensis</taxon>
    </lineage>
</organism>
<keyword evidence="2" id="KW-1185">Reference proteome</keyword>
<evidence type="ECO:0000313" key="1">
    <source>
        <dbReference type="EMBL" id="EAZ94065.1"/>
    </source>
</evidence>
<accession>A3IJT3</accession>
<reference evidence="1 2" key="1">
    <citation type="submission" date="2007-03" db="EMBL/GenBank/DDBJ databases">
        <authorList>
            <person name="Stal L."/>
            <person name="Ferriera S."/>
            <person name="Johnson J."/>
            <person name="Kravitz S."/>
            <person name="Beeson K."/>
            <person name="Sutton G."/>
            <person name="Rogers Y.-H."/>
            <person name="Friedman R."/>
            <person name="Frazier M."/>
            <person name="Venter J.C."/>
        </authorList>
    </citation>
    <scope>NUCLEOTIDE SEQUENCE [LARGE SCALE GENOMIC DNA]</scope>
    <source>
        <strain evidence="1 2">CCY0110</strain>
    </source>
</reference>
<protein>
    <submittedName>
        <fullName evidence="1">Uncharacterized protein</fullName>
    </submittedName>
</protein>
<gene>
    <name evidence="1" type="ORF">CY0110_19757</name>
</gene>
<evidence type="ECO:0000313" key="2">
    <source>
        <dbReference type="Proteomes" id="UP000003781"/>
    </source>
</evidence>
<name>A3IJT3_9CHRO</name>
<sequence length="42" mass="4989">MLFWDCLVLSYSHLSFKQLTLIIFNSYYLLENVKVATYLGQI</sequence>
<dbReference type="Proteomes" id="UP000003781">
    <property type="component" value="Unassembled WGS sequence"/>
</dbReference>
<proteinExistence type="predicted"/>
<dbReference type="EMBL" id="AAXW01000002">
    <property type="protein sequence ID" value="EAZ94065.1"/>
    <property type="molecule type" value="Genomic_DNA"/>
</dbReference>